<keyword evidence="12 14" id="KW-0472">Membrane</keyword>
<feature type="domain" description="Penicillin-binding protein transpeptidase" evidence="15">
    <location>
        <begin position="956"/>
        <end position="1116"/>
    </location>
</feature>
<keyword evidence="9" id="KW-0133">Cell shape</keyword>
<dbReference type="OrthoDB" id="9757901at2"/>
<evidence type="ECO:0000256" key="3">
    <source>
        <dbReference type="ARBA" id="ARBA00007171"/>
    </source>
</evidence>
<dbReference type="InterPro" id="IPR017790">
    <property type="entry name" value="Penicillin-binding_protein_2"/>
</dbReference>
<dbReference type="RefSeq" id="WP_120168005.1">
    <property type="nucleotide sequence ID" value="NZ_MCIB01000007.1"/>
</dbReference>
<reference evidence="17 18" key="1">
    <citation type="submission" date="2016-08" db="EMBL/GenBank/DDBJ databases">
        <title>Novel Firmicutes and Novel Genomes.</title>
        <authorList>
            <person name="Poppleton D.I."/>
            <person name="Gribaldo S."/>
        </authorList>
    </citation>
    <scope>NUCLEOTIDE SEQUENCE [LARGE SCALE GENOMIC DNA]</scope>
    <source>
        <strain evidence="17 18">CTT3</strain>
    </source>
</reference>
<dbReference type="InterPro" id="IPR036138">
    <property type="entry name" value="PBP_dimer_sf"/>
</dbReference>
<evidence type="ECO:0000259" key="15">
    <source>
        <dbReference type="Pfam" id="PF00905"/>
    </source>
</evidence>
<dbReference type="SUPFAM" id="SSF56601">
    <property type="entry name" value="beta-lactamase/transpeptidase-like"/>
    <property type="match status" value="1"/>
</dbReference>
<dbReference type="AlphaFoldDB" id="A0A419T720"/>
<name>A0A419T720_9FIRM</name>
<keyword evidence="5" id="KW-0997">Cell inner membrane</keyword>
<dbReference type="EMBL" id="MCIB01000007">
    <property type="protein sequence ID" value="RKD33203.1"/>
    <property type="molecule type" value="Genomic_DNA"/>
</dbReference>
<evidence type="ECO:0000259" key="16">
    <source>
        <dbReference type="Pfam" id="PF03717"/>
    </source>
</evidence>
<evidence type="ECO:0000256" key="1">
    <source>
        <dbReference type="ARBA" id="ARBA00004167"/>
    </source>
</evidence>
<dbReference type="InterPro" id="IPR012338">
    <property type="entry name" value="Beta-lactam/transpept-like"/>
</dbReference>
<dbReference type="NCBIfam" id="TIGR03423">
    <property type="entry name" value="pbp2_mrdA"/>
    <property type="match status" value="1"/>
</dbReference>
<keyword evidence="10" id="KW-0573">Peptidoglycan synthesis</keyword>
<dbReference type="GO" id="GO:0008658">
    <property type="term" value="F:penicillin binding"/>
    <property type="evidence" value="ECO:0007669"/>
    <property type="project" value="InterPro"/>
</dbReference>
<dbReference type="Gene3D" id="3.40.710.10">
    <property type="entry name" value="DD-peptidase/beta-lactamase superfamily"/>
    <property type="match status" value="1"/>
</dbReference>
<dbReference type="InterPro" id="IPR005311">
    <property type="entry name" value="PBP_dimer"/>
</dbReference>
<keyword evidence="13" id="KW-0961">Cell wall biogenesis/degradation</keyword>
<dbReference type="SUPFAM" id="SSF56519">
    <property type="entry name" value="Penicillin binding protein dimerisation domain"/>
    <property type="match status" value="2"/>
</dbReference>
<evidence type="ECO:0000256" key="2">
    <source>
        <dbReference type="ARBA" id="ARBA00004236"/>
    </source>
</evidence>
<evidence type="ECO:0000256" key="4">
    <source>
        <dbReference type="ARBA" id="ARBA00022475"/>
    </source>
</evidence>
<dbReference type="PANTHER" id="PTHR30627:SF2">
    <property type="entry name" value="PEPTIDOGLYCAN D,D-TRANSPEPTIDASE MRDA"/>
    <property type="match status" value="1"/>
</dbReference>
<evidence type="ECO:0000313" key="17">
    <source>
        <dbReference type="EMBL" id="RKD33203.1"/>
    </source>
</evidence>
<gene>
    <name evidence="17" type="ORF">BET03_09830</name>
</gene>
<evidence type="ECO:0000256" key="6">
    <source>
        <dbReference type="ARBA" id="ARBA00022670"/>
    </source>
</evidence>
<keyword evidence="18" id="KW-1185">Reference proteome</keyword>
<comment type="caution">
    <text evidence="17">The sequence shown here is derived from an EMBL/GenBank/DDBJ whole genome shotgun (WGS) entry which is preliminary data.</text>
</comment>
<evidence type="ECO:0000256" key="9">
    <source>
        <dbReference type="ARBA" id="ARBA00022960"/>
    </source>
</evidence>
<evidence type="ECO:0000256" key="14">
    <source>
        <dbReference type="SAM" id="Phobius"/>
    </source>
</evidence>
<organism evidence="17 18">
    <name type="scientific">Thermohalobacter berrensis</name>
    <dbReference type="NCBI Taxonomy" id="99594"/>
    <lineage>
        <taxon>Bacteria</taxon>
        <taxon>Bacillati</taxon>
        <taxon>Bacillota</taxon>
        <taxon>Tissierellia</taxon>
        <taxon>Tissierellales</taxon>
        <taxon>Thermohalobacteraceae</taxon>
        <taxon>Thermohalobacter</taxon>
    </lineage>
</organism>
<evidence type="ECO:0000313" key="18">
    <source>
        <dbReference type="Proteomes" id="UP000284177"/>
    </source>
</evidence>
<keyword evidence="11 14" id="KW-1133">Transmembrane helix</keyword>
<evidence type="ECO:0000256" key="8">
    <source>
        <dbReference type="ARBA" id="ARBA00022801"/>
    </source>
</evidence>
<proteinExistence type="inferred from homology"/>
<evidence type="ECO:0000256" key="12">
    <source>
        <dbReference type="ARBA" id="ARBA00023136"/>
    </source>
</evidence>
<accession>A0A419T720</accession>
<dbReference type="GO" id="GO:0005886">
    <property type="term" value="C:plasma membrane"/>
    <property type="evidence" value="ECO:0007669"/>
    <property type="project" value="TreeGrafter"/>
</dbReference>
<feature type="domain" description="Penicillin-binding protein dimerisation" evidence="16">
    <location>
        <begin position="54"/>
        <end position="618"/>
    </location>
</feature>
<comment type="subcellular location">
    <subcellularLocation>
        <location evidence="2">Cell membrane</location>
    </subcellularLocation>
    <subcellularLocation>
        <location evidence="1">Membrane</location>
        <topology evidence="1">Single-pass membrane protein</topology>
    </subcellularLocation>
</comment>
<evidence type="ECO:0000256" key="5">
    <source>
        <dbReference type="ARBA" id="ARBA00022519"/>
    </source>
</evidence>
<keyword evidence="8" id="KW-0378">Hydrolase</keyword>
<evidence type="ECO:0000256" key="7">
    <source>
        <dbReference type="ARBA" id="ARBA00022692"/>
    </source>
</evidence>
<feature type="transmembrane region" description="Helical" evidence="14">
    <location>
        <begin position="12"/>
        <end position="35"/>
    </location>
</feature>
<dbReference type="InterPro" id="IPR001460">
    <property type="entry name" value="PCN-bd_Tpept"/>
</dbReference>
<keyword evidence="6" id="KW-0645">Protease</keyword>
<sequence>MTFFDKFKDRYNILVFSLLIIFIVIVFRLATLTVVKGEMYRELSDTKRVKQIPITAPRGEIRDRYGRVLATNKPSFTVQIIKDEIKGENFTKTALKLMKILEEEGEDYIDEFPIKLNVIDYSNEEAYFKYGMNPEDKMIDIIIKNELIEDFLKLYYLDKSSDNNEFKVLIGKKVITALENEGIRIPINIELKDNNVIYTYKEDVDILSWKKENNLSNKMNPVLDLAQLSKNNIKVVKRALRNPISRELTVKLLSQKGYGQTFQLVKYSFKFDEEYKALKRSLIKEFVNNAEYRHIRRYLIQEGKLNDISMYTSAKEDFANILLQLESAIEELINIVKIEEKEGKKIVIAPGKLLLDKLKENNKNIPIIAKINEDSKTIEYKYKDQKSKIEFLKNEKINNSLSAKDVLIEISKKEGIIYEVITDENIKYLSQKIILDNGINPKISVSNWEYVALKSKNTWLEKYNLPEDSSAKEAFIKLREKFKIPEKLSDYEARYILLIDDCLRKQGYRGYQPINFAYGVSNSTLARIEENNMELPGVRISVEPVRFYPMGKTAAHILGYLGKISQPFEIEKYIKELGYAPDDIIGKTGIEEKFEEYLRGEDGSKFVEVDVLGNTIKVLDKKESKPGNNVYLTIDAKLQKTAENALKHAIEEIQKAGSFKSKWGDYDYGYKDRRKRIPFKNATSGSVVAIDVKTGEVLAMANYPSYDPNLFATGISKEDWDSLQPENKDDPLAPRPLYNIAIRTAIQPGSTFKMLTALAALEKGIDPNKEINSLGYVELGNRKFGCWIWNDYHGMHGPTNLYEALRDSCNYYFYTVTLGENIRTGKDIGVKVNLDDILRLAEEFGLDDETGIEIDIPKEKSGGVPDPEAKKKIIKVGLRRFLNNNIDKYIENKDNITTEKRQEIIDEIVSWVDYEETLSRGEVMTRLSKLGLQSKNPLEGERANLTDRIKYDYLSQAQWSSGDTLNISIGQGQNAYTPLQMANYIATLVNGGYRYKVTVLDKIQSYNGKLIEDNKEELIKQVELNDLSHLEDIKKGMKLVSEEGTARRIFKNFPIGVGAKTGTAQTGINPATGEMYDNYAWFVAFAPYDDPEIAVSVVIFQGGHGSYAGPVAREVIAEYLGLNSKSEIIDFSNKLVR</sequence>
<dbReference type="GO" id="GO:0009252">
    <property type="term" value="P:peptidoglycan biosynthetic process"/>
    <property type="evidence" value="ECO:0007669"/>
    <property type="project" value="InterPro"/>
</dbReference>
<comment type="similarity">
    <text evidence="3">Belongs to the transpeptidase family.</text>
</comment>
<dbReference type="Gene3D" id="3.90.1310.10">
    <property type="entry name" value="Penicillin-binding protein 2a (Domain 2)"/>
    <property type="match status" value="2"/>
</dbReference>
<evidence type="ECO:0000256" key="13">
    <source>
        <dbReference type="ARBA" id="ARBA00023316"/>
    </source>
</evidence>
<keyword evidence="7 14" id="KW-0812">Transmembrane</keyword>
<evidence type="ECO:0000256" key="10">
    <source>
        <dbReference type="ARBA" id="ARBA00022984"/>
    </source>
</evidence>
<dbReference type="InterPro" id="IPR050515">
    <property type="entry name" value="Beta-lactam/transpept"/>
</dbReference>
<dbReference type="GO" id="GO:0009002">
    <property type="term" value="F:serine-type D-Ala-D-Ala carboxypeptidase activity"/>
    <property type="evidence" value="ECO:0007669"/>
    <property type="project" value="InterPro"/>
</dbReference>
<dbReference type="Pfam" id="PF00905">
    <property type="entry name" value="Transpeptidase"/>
    <property type="match status" value="2"/>
</dbReference>
<evidence type="ECO:0000256" key="11">
    <source>
        <dbReference type="ARBA" id="ARBA00022989"/>
    </source>
</evidence>
<protein>
    <submittedName>
        <fullName evidence="17">Penicillin-binding protein 2</fullName>
    </submittedName>
</protein>
<dbReference type="GO" id="GO:0071555">
    <property type="term" value="P:cell wall organization"/>
    <property type="evidence" value="ECO:0007669"/>
    <property type="project" value="TreeGrafter"/>
</dbReference>
<dbReference type="Proteomes" id="UP000284177">
    <property type="component" value="Unassembled WGS sequence"/>
</dbReference>
<dbReference type="PANTHER" id="PTHR30627">
    <property type="entry name" value="PEPTIDOGLYCAN D,D-TRANSPEPTIDASE"/>
    <property type="match status" value="1"/>
</dbReference>
<feature type="domain" description="Penicillin-binding protein transpeptidase" evidence="15">
    <location>
        <begin position="685"/>
        <end position="873"/>
    </location>
</feature>
<keyword evidence="4" id="KW-1003">Cell membrane</keyword>
<dbReference type="Pfam" id="PF03717">
    <property type="entry name" value="PBP_dimer"/>
    <property type="match status" value="1"/>
</dbReference>